<dbReference type="Proteomes" id="UP000703295">
    <property type="component" value="Unassembled WGS sequence"/>
</dbReference>
<evidence type="ECO:0000256" key="1">
    <source>
        <dbReference type="SAM" id="SignalP"/>
    </source>
</evidence>
<keyword evidence="3" id="KW-1185">Reference proteome</keyword>
<feature type="signal peptide" evidence="1">
    <location>
        <begin position="1"/>
        <end position="24"/>
    </location>
</feature>
<comment type="caution">
    <text evidence="2">The sequence shown here is derived from an EMBL/GenBank/DDBJ whole genome shotgun (WGS) entry which is preliminary data.</text>
</comment>
<protein>
    <recommendedName>
        <fullName evidence="4">DUF4450 domain-containing protein</fullName>
    </recommendedName>
</protein>
<organism evidence="2 3">
    <name type="scientific">Bacteroides mediterraneensis</name>
    <dbReference type="NCBI Taxonomy" id="1841856"/>
    <lineage>
        <taxon>Bacteria</taxon>
        <taxon>Pseudomonadati</taxon>
        <taxon>Bacteroidota</taxon>
        <taxon>Bacteroidia</taxon>
        <taxon>Bacteroidales</taxon>
        <taxon>Bacteroidaceae</taxon>
        <taxon>Bacteroides</taxon>
    </lineage>
</organism>
<gene>
    <name evidence="2" type="ORF">H6A31_07185</name>
</gene>
<reference evidence="2 3" key="1">
    <citation type="journal article" date="2021" name="Sci. Rep.">
        <title>The distribution of antibiotic resistance genes in chicken gut microbiota commensals.</title>
        <authorList>
            <person name="Juricova H."/>
            <person name="Matiasovicova J."/>
            <person name="Kubasova T."/>
            <person name="Cejkova D."/>
            <person name="Rychlik I."/>
        </authorList>
    </citation>
    <scope>NUCLEOTIDE SEQUENCE [LARGE SCALE GENOMIC DNA]</scope>
    <source>
        <strain evidence="2 3">An801</strain>
    </source>
</reference>
<proteinExistence type="predicted"/>
<evidence type="ECO:0000313" key="2">
    <source>
        <dbReference type="EMBL" id="MBM6758461.1"/>
    </source>
</evidence>
<keyword evidence="1" id="KW-0732">Signal</keyword>
<feature type="chain" id="PRO_5047292097" description="DUF4450 domain-containing protein" evidence="1">
    <location>
        <begin position="25"/>
        <end position="186"/>
    </location>
</feature>
<dbReference type="EMBL" id="JACJJW010000015">
    <property type="protein sequence ID" value="MBM6758461.1"/>
    <property type="molecule type" value="Genomic_DNA"/>
</dbReference>
<accession>A0ABS2EUV6</accession>
<name>A0ABS2EUV6_9BACE</name>
<sequence length="186" mass="21493">MRMKKKYLIGFFAACLLSTGMLPAQTVVSDTLKFVFKLHGQTRRYQVVFCEQGDRLQMNWGIERNMHWQSGSYTMTPKGLESGSQLCFLQPEDGNHLQLSDAETVYVVSQKALKQLKETGSMDFNHTIYDRAEDASEKNAGRPLLHVVDRYEGGEMWIWDNPSLPIIWRMANNPLEVNWQVELMKK</sequence>
<evidence type="ECO:0000313" key="3">
    <source>
        <dbReference type="Proteomes" id="UP000703295"/>
    </source>
</evidence>
<evidence type="ECO:0008006" key="4">
    <source>
        <dbReference type="Google" id="ProtNLM"/>
    </source>
</evidence>